<dbReference type="GO" id="GO:0005886">
    <property type="term" value="C:plasma membrane"/>
    <property type="evidence" value="ECO:0007669"/>
    <property type="project" value="TreeGrafter"/>
</dbReference>
<feature type="binding site" evidence="11">
    <location>
        <position position="421"/>
    </location>
    <ligand>
        <name>Zn(2+)</name>
        <dbReference type="ChEBI" id="CHEBI:29105"/>
        <label>2</label>
        <note>catalytic</note>
    </ligand>
</feature>
<evidence type="ECO:0000256" key="2">
    <source>
        <dbReference type="ARBA" id="ARBA00022729"/>
    </source>
</evidence>
<feature type="glycosylation site" description="N-linked (GlcNAc...) asparagine" evidence="6">
    <location>
        <position position="82"/>
    </location>
</feature>
<evidence type="ECO:0000256" key="4">
    <source>
        <dbReference type="ARBA" id="ARBA00023180"/>
    </source>
</evidence>
<keyword evidence="16" id="KW-1185">Reference proteome</keyword>
<dbReference type="InterPro" id="IPR001548">
    <property type="entry name" value="Peptidase_M2"/>
</dbReference>
<dbReference type="GO" id="GO:0008241">
    <property type="term" value="F:peptidyl-dipeptidase activity"/>
    <property type="evidence" value="ECO:0007669"/>
    <property type="project" value="InterPro"/>
</dbReference>
<protein>
    <recommendedName>
        <fullName evidence="13">Angiotensin-converting enzyme</fullName>
        <ecNumber evidence="13">3.4.-.-</ecNumber>
    </recommendedName>
</protein>
<feature type="binding site" evidence="9">
    <location>
        <position position="425"/>
    </location>
    <ligand>
        <name>Zn(2+)</name>
        <dbReference type="ChEBI" id="CHEBI:29105"/>
        <label>1</label>
        <note>catalytic</note>
    </ligand>
</feature>
<keyword evidence="9 13" id="KW-0479">Metal-binding</keyword>
<evidence type="ECO:0000256" key="11">
    <source>
        <dbReference type="PIRSR" id="PIRSR601548-8"/>
    </source>
</evidence>
<evidence type="ECO:0000256" key="13">
    <source>
        <dbReference type="RuleBase" id="RU361144"/>
    </source>
</evidence>
<dbReference type="GO" id="GO:0006508">
    <property type="term" value="P:proteolysis"/>
    <property type="evidence" value="ECO:0007669"/>
    <property type="project" value="UniProtKB-KW"/>
</dbReference>
<feature type="signal peptide" evidence="14">
    <location>
        <begin position="1"/>
        <end position="27"/>
    </location>
</feature>
<feature type="active site" description="Proton acceptor 1" evidence="5">
    <location>
        <position position="422"/>
    </location>
</feature>
<dbReference type="STRING" id="947166.A0A1D1VP07"/>
<keyword evidence="9 13" id="KW-0862">Zinc</keyword>
<gene>
    <name evidence="15" type="primary">RvY_13773</name>
    <name evidence="15" type="synonym">RvY_13773.1</name>
    <name evidence="15" type="ORF">RvY_13773-1</name>
</gene>
<dbReference type="EC" id="3.4.-.-" evidence="13"/>
<keyword evidence="3 10" id="KW-1015">Disulfide bond</keyword>
<dbReference type="PRINTS" id="PR00791">
    <property type="entry name" value="PEPDIPTASEA"/>
</dbReference>
<feature type="active site" description="Proton acceptor 2" evidence="7">
    <location>
        <position position="422"/>
    </location>
</feature>
<dbReference type="CDD" id="cd06461">
    <property type="entry name" value="M2_ACE"/>
    <property type="match status" value="1"/>
</dbReference>
<dbReference type="PANTHER" id="PTHR10514">
    <property type="entry name" value="ANGIOTENSIN-CONVERTING ENZYME"/>
    <property type="match status" value="1"/>
</dbReference>
<organism evidence="15 16">
    <name type="scientific">Ramazzottius varieornatus</name>
    <name type="common">Water bear</name>
    <name type="synonym">Tardigrade</name>
    <dbReference type="NCBI Taxonomy" id="947166"/>
    <lineage>
        <taxon>Eukaryota</taxon>
        <taxon>Metazoa</taxon>
        <taxon>Ecdysozoa</taxon>
        <taxon>Tardigrada</taxon>
        <taxon>Eutardigrada</taxon>
        <taxon>Parachela</taxon>
        <taxon>Hypsibioidea</taxon>
        <taxon>Ramazzottiidae</taxon>
        <taxon>Ramazzottius</taxon>
    </lineage>
</organism>
<comment type="similarity">
    <text evidence="1 12 13">Belongs to the peptidase M2 family.</text>
</comment>
<dbReference type="FunFam" id="1.10.1370.30:FF:000005">
    <property type="entry name" value="Angiotensin-converting enzyme"/>
    <property type="match status" value="1"/>
</dbReference>
<dbReference type="EMBL" id="BDGG01000009">
    <property type="protein sequence ID" value="GAV03332.1"/>
    <property type="molecule type" value="Genomic_DNA"/>
</dbReference>
<evidence type="ECO:0000256" key="8">
    <source>
        <dbReference type="PIRSR" id="PIRSR601548-2"/>
    </source>
</evidence>
<comment type="caution">
    <text evidence="12">Lacks conserved residue(s) required for the propagation of feature annotation.</text>
</comment>
<feature type="binding site" evidence="11">
    <location>
        <position position="425"/>
    </location>
    <ligand>
        <name>Zn(2+)</name>
        <dbReference type="ChEBI" id="CHEBI:29105"/>
        <label>2</label>
        <note>catalytic</note>
    </ligand>
</feature>
<dbReference type="GO" id="GO:0004180">
    <property type="term" value="F:carboxypeptidase activity"/>
    <property type="evidence" value="ECO:0007669"/>
    <property type="project" value="UniProtKB-KW"/>
</dbReference>
<dbReference type="AlphaFoldDB" id="A0A1D1VP07"/>
<dbReference type="Proteomes" id="UP000186922">
    <property type="component" value="Unassembled WGS sequence"/>
</dbReference>
<comment type="cofactor">
    <cofactor evidence="13">
        <name>Zn(2+)</name>
        <dbReference type="ChEBI" id="CHEBI:29105"/>
    </cofactor>
    <text evidence="13">Binds 2 Zn(2+) ions per subunit.</text>
</comment>
<keyword evidence="4 6" id="KW-0325">Glycoprotein</keyword>
<feature type="binding site" evidence="9">
    <location>
        <position position="449"/>
    </location>
    <ligand>
        <name>Zn(2+)</name>
        <dbReference type="ChEBI" id="CHEBI:29105"/>
        <label>1</label>
        <note>catalytic</note>
    </ligand>
</feature>
<feature type="chain" id="PRO_5008898668" description="Angiotensin-converting enzyme" evidence="14">
    <location>
        <begin position="28"/>
        <end position="680"/>
    </location>
</feature>
<evidence type="ECO:0000256" key="7">
    <source>
        <dbReference type="PIRSR" id="PIRSR601548-11"/>
    </source>
</evidence>
<dbReference type="PROSITE" id="PS52011">
    <property type="entry name" value="PEPTIDASE_M2"/>
    <property type="match status" value="1"/>
</dbReference>
<comment type="caution">
    <text evidence="15">The sequence shown here is derived from an EMBL/GenBank/DDBJ whole genome shotgun (WGS) entry which is preliminary data.</text>
</comment>
<proteinExistence type="inferred from homology"/>
<feature type="active site" description="Proton donor 1" evidence="5">
    <location>
        <position position="574"/>
    </location>
</feature>
<dbReference type="PANTHER" id="PTHR10514:SF27">
    <property type="entry name" value="ANGIOTENSIN-CONVERTING ENZYME"/>
    <property type="match status" value="1"/>
</dbReference>
<feature type="binding site" evidence="9">
    <location>
        <position position="421"/>
    </location>
    <ligand>
        <name>Zn(2+)</name>
        <dbReference type="ChEBI" id="CHEBI:29105"/>
        <label>1</label>
        <note>catalytic</note>
    </ligand>
</feature>
<dbReference type="PROSITE" id="PS51257">
    <property type="entry name" value="PROKAR_LIPOPROTEIN"/>
    <property type="match status" value="1"/>
</dbReference>
<keyword evidence="13" id="KW-0378">Hydrolase</keyword>
<keyword evidence="13" id="KW-0482">Metalloprotease</keyword>
<evidence type="ECO:0000256" key="1">
    <source>
        <dbReference type="ARBA" id="ARBA00008139"/>
    </source>
</evidence>
<feature type="disulfide bond" evidence="10">
    <location>
        <begin position="599"/>
        <end position="611"/>
    </location>
</feature>
<name>A0A1D1VP07_RAMVA</name>
<evidence type="ECO:0000256" key="3">
    <source>
        <dbReference type="ARBA" id="ARBA00023157"/>
    </source>
</evidence>
<reference evidence="15 16" key="1">
    <citation type="journal article" date="2016" name="Nat. Commun.">
        <title>Extremotolerant tardigrade genome and improved radiotolerance of human cultured cells by tardigrade-unique protein.</title>
        <authorList>
            <person name="Hashimoto T."/>
            <person name="Horikawa D.D."/>
            <person name="Saito Y."/>
            <person name="Kuwahara H."/>
            <person name="Kozuka-Hata H."/>
            <person name="Shin-I T."/>
            <person name="Minakuchi Y."/>
            <person name="Ohishi K."/>
            <person name="Motoyama A."/>
            <person name="Aizu T."/>
            <person name="Enomoto A."/>
            <person name="Kondo K."/>
            <person name="Tanaka S."/>
            <person name="Hara Y."/>
            <person name="Koshikawa S."/>
            <person name="Sagara H."/>
            <person name="Miura T."/>
            <person name="Yokobori S."/>
            <person name="Miyagawa K."/>
            <person name="Suzuki Y."/>
            <person name="Kubo T."/>
            <person name="Oyama M."/>
            <person name="Kohara Y."/>
            <person name="Fujiyama A."/>
            <person name="Arakawa K."/>
            <person name="Katayama T."/>
            <person name="Toyoda A."/>
            <person name="Kunieda T."/>
        </authorList>
    </citation>
    <scope>NUCLEOTIDE SEQUENCE [LARGE SCALE GENOMIC DNA]</scope>
    <source>
        <strain evidence="15 16">YOKOZUNA-1</strain>
    </source>
</reference>
<keyword evidence="13" id="KW-0121">Carboxypeptidase</keyword>
<keyword evidence="2 14" id="KW-0732">Signal</keyword>
<accession>A0A1D1VP07</accession>
<evidence type="ECO:0000256" key="14">
    <source>
        <dbReference type="SAM" id="SignalP"/>
    </source>
</evidence>
<feature type="binding site" evidence="8">
    <location>
        <position position="583"/>
    </location>
    <ligand>
        <name>chloride</name>
        <dbReference type="ChEBI" id="CHEBI:17996"/>
        <label>1</label>
    </ligand>
</feature>
<dbReference type="OrthoDB" id="10029630at2759"/>
<dbReference type="Pfam" id="PF01401">
    <property type="entry name" value="Peptidase_M2"/>
    <property type="match status" value="2"/>
</dbReference>
<evidence type="ECO:0000256" key="5">
    <source>
        <dbReference type="PIRSR" id="PIRSR601548-1"/>
    </source>
</evidence>
<feature type="disulfide bond" evidence="10">
    <location>
        <begin position="167"/>
        <end position="184"/>
    </location>
</feature>
<evidence type="ECO:0000313" key="16">
    <source>
        <dbReference type="Proteomes" id="UP000186922"/>
    </source>
</evidence>
<dbReference type="GO" id="GO:0046872">
    <property type="term" value="F:metal ion binding"/>
    <property type="evidence" value="ECO:0007669"/>
    <property type="project" value="UniProtKB-KW"/>
</dbReference>
<evidence type="ECO:0000313" key="15">
    <source>
        <dbReference type="EMBL" id="GAV03332.1"/>
    </source>
</evidence>
<sequence length="680" mass="77429">MRRSQRMHLLVWSIFLVASCVPDGTHAVFTPVDTSQLHQRELDATRLGDPSYMQAWLAEDYGPIATTLSRAEVLASWDYETNITPENEAGTEQASQAGAAFSRMVAEIIAHFNFTNSSSDDPLAIQMKNVQKSMVELGDANLPKEELKELVSIVNSMTNIFSTAKICFDPEMEVAELEQMKADCPADKLMALDPGLTKFFRNNTWDSAKRRYVWREWRTATGVMRTNYTRYVELKNKAARLTGYADQGELWRSGYTEDSLNVTDAVIQKDLNDLWLQIQPLYRELHAYVRRKLIEKLPNEELSSTGPIPAHLLGDMWSQEWSAMLNFTQIFPDRPSLDVTEEMKAQNYTVQQMFRLSEDFQVGLGLMPMPESFWELSMMEKPTDGREVVCHASASDFYTDQDVRIKMCTEKNMDDLITIHHEMGHIQYFLQYSDQLLPFREGANSGFHEAGDSFKLLSEVKNFVCSYLTVFLIVGDTLALSVKTPKHLAWLGLLKNHTDDVASDLNYQFATALDKIAFLPFAYIMDRWRYDVFSGKISSEKLNQGWWDYASEYQGIVPPVPRSENDFDPGAKFHIASDTEYMRYFISFIIQFQFHRALCDASGHVGPLYQCDINQSKAAGKLLSDMLSLGGSQPWPVAMEKITGSRKMDAAPLLEFFQPLYKHLQQVNAASGDIPGWTMS</sequence>
<feature type="binding site" evidence="8">
    <location>
        <position position="255"/>
    </location>
    <ligand>
        <name>chloride</name>
        <dbReference type="ChEBI" id="CHEBI:17996"/>
        <label>1</label>
    </ligand>
</feature>
<dbReference type="Gene3D" id="1.10.1370.30">
    <property type="match status" value="2"/>
</dbReference>
<keyword evidence="13" id="KW-0645">Protease</keyword>
<dbReference type="GO" id="GO:0008237">
    <property type="term" value="F:metallopeptidase activity"/>
    <property type="evidence" value="ECO:0007669"/>
    <property type="project" value="UniProtKB-KW"/>
</dbReference>
<evidence type="ECO:0000256" key="9">
    <source>
        <dbReference type="PIRSR" id="PIRSR601548-3"/>
    </source>
</evidence>
<feature type="disulfide bond" evidence="10 12">
    <location>
        <begin position="390"/>
        <end position="408"/>
    </location>
</feature>
<evidence type="ECO:0000256" key="12">
    <source>
        <dbReference type="PROSITE-ProRule" id="PRU01355"/>
    </source>
</evidence>
<feature type="active site" description="Proton donor 2" evidence="7">
    <location>
        <position position="574"/>
    </location>
</feature>
<dbReference type="SUPFAM" id="SSF55486">
    <property type="entry name" value="Metalloproteases ('zincins'), catalytic domain"/>
    <property type="match status" value="1"/>
</dbReference>
<evidence type="ECO:0000256" key="6">
    <source>
        <dbReference type="PIRSR" id="PIRSR601548-10"/>
    </source>
</evidence>
<feature type="binding site" evidence="11">
    <location>
        <position position="449"/>
    </location>
    <ligand>
        <name>Zn(2+)</name>
        <dbReference type="ChEBI" id="CHEBI:29105"/>
        <label>2</label>
        <note>catalytic</note>
    </ligand>
</feature>
<evidence type="ECO:0000256" key="10">
    <source>
        <dbReference type="PIRSR" id="PIRSR601548-4"/>
    </source>
</evidence>